<accession>A0ABD2M8E5</accession>
<keyword evidence="1" id="KW-0479">Metal-binding</keyword>
<dbReference type="InterPro" id="IPR050731">
    <property type="entry name" value="HRD1_E3_ubiq-ligases"/>
</dbReference>
<feature type="domain" description="RING-type" evidence="5">
    <location>
        <begin position="18"/>
        <end position="60"/>
    </location>
</feature>
<dbReference type="SMART" id="SM00184">
    <property type="entry name" value="RING"/>
    <property type="match status" value="1"/>
</dbReference>
<dbReference type="InterPro" id="IPR001841">
    <property type="entry name" value="Znf_RING"/>
</dbReference>
<keyword evidence="2 4" id="KW-0863">Zinc-finger</keyword>
<dbReference type="PANTHER" id="PTHR22763">
    <property type="entry name" value="RING ZINC FINGER PROTEIN"/>
    <property type="match status" value="1"/>
</dbReference>
<evidence type="ECO:0000256" key="4">
    <source>
        <dbReference type="PROSITE-ProRule" id="PRU00175"/>
    </source>
</evidence>
<dbReference type="EMBL" id="JBICBT010000089">
    <property type="protein sequence ID" value="KAL3123716.1"/>
    <property type="molecule type" value="Genomic_DNA"/>
</dbReference>
<evidence type="ECO:0000313" key="6">
    <source>
        <dbReference type="EMBL" id="KAL3123716.1"/>
    </source>
</evidence>
<dbReference type="Pfam" id="PF13639">
    <property type="entry name" value="zf-RING_2"/>
    <property type="match status" value="1"/>
</dbReference>
<keyword evidence="7" id="KW-1185">Reference proteome</keyword>
<reference evidence="6 7" key="1">
    <citation type="submission" date="2024-10" db="EMBL/GenBank/DDBJ databases">
        <authorList>
            <person name="Kim D."/>
        </authorList>
    </citation>
    <scope>NUCLEOTIDE SEQUENCE [LARGE SCALE GENOMIC DNA]</scope>
    <source>
        <strain evidence="6">BH-2024</strain>
    </source>
</reference>
<evidence type="ECO:0000256" key="3">
    <source>
        <dbReference type="ARBA" id="ARBA00022833"/>
    </source>
</evidence>
<comment type="caution">
    <text evidence="6">The sequence shown here is derived from an EMBL/GenBank/DDBJ whole genome shotgun (WGS) entry which is preliminary data.</text>
</comment>
<protein>
    <recommendedName>
        <fullName evidence="5">RING-type domain-containing protein</fullName>
    </recommendedName>
</protein>
<dbReference type="PROSITE" id="PS50089">
    <property type="entry name" value="ZF_RING_2"/>
    <property type="match status" value="1"/>
</dbReference>
<name>A0ABD2M8E5_9BILA</name>
<evidence type="ECO:0000313" key="7">
    <source>
        <dbReference type="Proteomes" id="UP001620626"/>
    </source>
</evidence>
<evidence type="ECO:0000256" key="1">
    <source>
        <dbReference type="ARBA" id="ARBA00022723"/>
    </source>
</evidence>
<gene>
    <name evidence="6" type="ORF">niasHT_002798</name>
</gene>
<proteinExistence type="predicted"/>
<dbReference type="CDD" id="cd16448">
    <property type="entry name" value="RING-H2"/>
    <property type="match status" value="1"/>
</dbReference>
<organism evidence="6 7">
    <name type="scientific">Heterodera trifolii</name>
    <dbReference type="NCBI Taxonomy" id="157864"/>
    <lineage>
        <taxon>Eukaryota</taxon>
        <taxon>Metazoa</taxon>
        <taxon>Ecdysozoa</taxon>
        <taxon>Nematoda</taxon>
        <taxon>Chromadorea</taxon>
        <taxon>Rhabditida</taxon>
        <taxon>Tylenchina</taxon>
        <taxon>Tylenchomorpha</taxon>
        <taxon>Tylenchoidea</taxon>
        <taxon>Heteroderidae</taxon>
        <taxon>Heteroderinae</taxon>
        <taxon>Heterodera</taxon>
    </lineage>
</organism>
<dbReference type="SUPFAM" id="SSF57850">
    <property type="entry name" value="RING/U-box"/>
    <property type="match status" value="1"/>
</dbReference>
<sequence length="272" mass="29129">MNSLTNLFGGSKKIEGDCCICMEKLGSTKKSKVLPCKHVLHLKCLDKLKINGSNKCPVCRANVYTGAPESAAPPPLPRTNTASASQFASNLPNWQPTHWAGGVGGVEMDDEQFVRMLQAQEFGTIPEGMDAGMHPPVLYGMHAGMHPPVLYGMPGGMHPPMLYGMPSGMHPPMLYGMPSGMHPPMLYGMPGGMHPPMLYGMPGGMRPPMPYDGMGPPVPYGMDALEGIAQTGTEIHGIDQNGRNHQATVVAANFDGENPTMTVKNDENETET</sequence>
<dbReference type="AlphaFoldDB" id="A0ABD2M8E5"/>
<dbReference type="GO" id="GO:0008270">
    <property type="term" value="F:zinc ion binding"/>
    <property type="evidence" value="ECO:0007669"/>
    <property type="project" value="UniProtKB-KW"/>
</dbReference>
<dbReference type="Gene3D" id="3.30.40.10">
    <property type="entry name" value="Zinc/RING finger domain, C3HC4 (zinc finger)"/>
    <property type="match status" value="1"/>
</dbReference>
<keyword evidence="3" id="KW-0862">Zinc</keyword>
<evidence type="ECO:0000256" key="2">
    <source>
        <dbReference type="ARBA" id="ARBA00022771"/>
    </source>
</evidence>
<dbReference type="Proteomes" id="UP001620626">
    <property type="component" value="Unassembled WGS sequence"/>
</dbReference>
<evidence type="ECO:0000259" key="5">
    <source>
        <dbReference type="PROSITE" id="PS50089"/>
    </source>
</evidence>
<dbReference type="InterPro" id="IPR013083">
    <property type="entry name" value="Znf_RING/FYVE/PHD"/>
</dbReference>